<name>A0A381YU69_9ZZZZ</name>
<protein>
    <recommendedName>
        <fullName evidence="7">Prenyltransferase</fullName>
    </recommendedName>
</protein>
<dbReference type="GO" id="GO:0016020">
    <property type="term" value="C:membrane"/>
    <property type="evidence" value="ECO:0007669"/>
    <property type="project" value="UniProtKB-SubCell"/>
</dbReference>
<feature type="transmembrane region" description="Helical" evidence="5">
    <location>
        <begin position="50"/>
        <end position="68"/>
    </location>
</feature>
<organism evidence="6">
    <name type="scientific">marine metagenome</name>
    <dbReference type="NCBI Taxonomy" id="408172"/>
    <lineage>
        <taxon>unclassified sequences</taxon>
        <taxon>metagenomes</taxon>
        <taxon>ecological metagenomes</taxon>
    </lineage>
</organism>
<feature type="transmembrane region" description="Helical" evidence="5">
    <location>
        <begin position="223"/>
        <end position="245"/>
    </location>
</feature>
<dbReference type="GO" id="GO:0016765">
    <property type="term" value="F:transferase activity, transferring alkyl or aryl (other than methyl) groups"/>
    <property type="evidence" value="ECO:0007669"/>
    <property type="project" value="InterPro"/>
</dbReference>
<feature type="transmembrane region" description="Helical" evidence="5">
    <location>
        <begin position="257"/>
        <end position="274"/>
    </location>
</feature>
<reference evidence="6" key="1">
    <citation type="submission" date="2018-05" db="EMBL/GenBank/DDBJ databases">
        <authorList>
            <person name="Lanie J.A."/>
            <person name="Ng W.-L."/>
            <person name="Kazmierczak K.M."/>
            <person name="Andrzejewski T.M."/>
            <person name="Davidsen T.M."/>
            <person name="Wayne K.J."/>
            <person name="Tettelin H."/>
            <person name="Glass J.I."/>
            <person name="Rusch D."/>
            <person name="Podicherti R."/>
            <person name="Tsui H.-C.T."/>
            <person name="Winkler M.E."/>
        </authorList>
    </citation>
    <scope>NUCLEOTIDE SEQUENCE</scope>
</reference>
<dbReference type="InterPro" id="IPR050475">
    <property type="entry name" value="Prenyltransferase_related"/>
</dbReference>
<evidence type="ECO:0000313" key="6">
    <source>
        <dbReference type="EMBL" id="SVA80586.1"/>
    </source>
</evidence>
<evidence type="ECO:0000256" key="4">
    <source>
        <dbReference type="ARBA" id="ARBA00023136"/>
    </source>
</evidence>
<keyword evidence="4 5" id="KW-0472">Membrane</keyword>
<accession>A0A381YU69</accession>
<gene>
    <name evidence="6" type="ORF">METZ01_LOCUS133440</name>
</gene>
<sequence length="301" mass="32597">MRPKRDSSYGCVKALLLLGRVSNLPTVWSNCLAAWLLAGGPLVESADVQRFVWLIAGATLLFLAGMFLNDAFDVQFDREHRPGRPIPSGVISVKAVWVLGIGQLLLGLGCLVWVNTLATLCALGLAGSILMYDWLHKRTAWSPLLMGLCRLLLYLLAGATATGSLGLTVVLSAVALWAYIVGLSNIARREATGGRVNSWPCWLLGLPLALAFALPYCHGDADVAWRGVMVAAGLYALWTVRSLLFTFKSMMPQHGRTVSGLLAGIVLFDFLLAANQDMQMGIVFFALFGLALLFQRYIPAT</sequence>
<comment type="subcellular location">
    <subcellularLocation>
        <location evidence="1">Membrane</location>
        <topology evidence="1">Multi-pass membrane protein</topology>
    </subcellularLocation>
</comment>
<dbReference type="InterPro" id="IPR044878">
    <property type="entry name" value="UbiA_sf"/>
</dbReference>
<dbReference type="PANTHER" id="PTHR42723:SF1">
    <property type="entry name" value="CHLOROPHYLL SYNTHASE, CHLOROPLASTIC"/>
    <property type="match status" value="1"/>
</dbReference>
<dbReference type="Pfam" id="PF01040">
    <property type="entry name" value="UbiA"/>
    <property type="match status" value="1"/>
</dbReference>
<dbReference type="Gene3D" id="1.10.357.140">
    <property type="entry name" value="UbiA prenyltransferase"/>
    <property type="match status" value="1"/>
</dbReference>
<feature type="transmembrane region" description="Helical" evidence="5">
    <location>
        <begin position="199"/>
        <end position="217"/>
    </location>
</feature>
<dbReference type="AlphaFoldDB" id="A0A381YU69"/>
<dbReference type="InterPro" id="IPR000537">
    <property type="entry name" value="UbiA_prenyltransferase"/>
</dbReference>
<evidence type="ECO:0000256" key="1">
    <source>
        <dbReference type="ARBA" id="ARBA00004141"/>
    </source>
</evidence>
<dbReference type="PANTHER" id="PTHR42723">
    <property type="entry name" value="CHLOROPHYLL SYNTHASE"/>
    <property type="match status" value="1"/>
</dbReference>
<evidence type="ECO:0008006" key="7">
    <source>
        <dbReference type="Google" id="ProtNLM"/>
    </source>
</evidence>
<evidence type="ECO:0000256" key="3">
    <source>
        <dbReference type="ARBA" id="ARBA00022989"/>
    </source>
</evidence>
<evidence type="ECO:0000256" key="5">
    <source>
        <dbReference type="SAM" id="Phobius"/>
    </source>
</evidence>
<feature type="transmembrane region" description="Helical" evidence="5">
    <location>
        <begin position="167"/>
        <end position="187"/>
    </location>
</feature>
<dbReference type="EMBL" id="UINC01019076">
    <property type="protein sequence ID" value="SVA80586.1"/>
    <property type="molecule type" value="Genomic_DNA"/>
</dbReference>
<keyword evidence="2 5" id="KW-0812">Transmembrane</keyword>
<feature type="transmembrane region" description="Helical" evidence="5">
    <location>
        <begin position="144"/>
        <end position="161"/>
    </location>
</feature>
<feature type="transmembrane region" description="Helical" evidence="5">
    <location>
        <begin position="112"/>
        <end position="132"/>
    </location>
</feature>
<dbReference type="CDD" id="cd13964">
    <property type="entry name" value="PT_UbiA_1"/>
    <property type="match status" value="1"/>
</dbReference>
<proteinExistence type="predicted"/>
<feature type="transmembrane region" description="Helical" evidence="5">
    <location>
        <begin position="280"/>
        <end position="298"/>
    </location>
</feature>
<evidence type="ECO:0000256" key="2">
    <source>
        <dbReference type="ARBA" id="ARBA00022692"/>
    </source>
</evidence>
<keyword evidence="3 5" id="KW-1133">Transmembrane helix</keyword>